<sequence length="82" mass="9657">MAVGNDNEKINKQFVVDSNTSSLFWRVLQNFHNSYQLLHEGYWCGSARPPFFCFYRMEANIDFLAIDITPSGPIYKRDQQKF</sequence>
<evidence type="ECO:0000313" key="2">
    <source>
        <dbReference type="EnsemblPlants" id="KEH15961"/>
    </source>
</evidence>
<dbReference type="HOGENOM" id="CLU_2561858_0_0_1"/>
<dbReference type="EnsemblPlants" id="KEH15961">
    <property type="protein sequence ID" value="KEH15961"/>
    <property type="gene ID" value="MTR_0415s0050"/>
</dbReference>
<accession>A0A072TFI0</accession>
<gene>
    <name evidence="1" type="ORF">MTR_0415s0050</name>
</gene>
<reference evidence="1 3" key="2">
    <citation type="journal article" date="2014" name="BMC Genomics">
        <title>An improved genome release (version Mt4.0) for the model legume Medicago truncatula.</title>
        <authorList>
            <person name="Tang H."/>
            <person name="Krishnakumar V."/>
            <person name="Bidwell S."/>
            <person name="Rosen B."/>
            <person name="Chan A."/>
            <person name="Zhou S."/>
            <person name="Gentzbittel L."/>
            <person name="Childs K.L."/>
            <person name="Yandell M."/>
            <person name="Gundlach H."/>
            <person name="Mayer K.F."/>
            <person name="Schwartz D.C."/>
            <person name="Town C.D."/>
        </authorList>
    </citation>
    <scope>GENOME REANNOTATION</scope>
    <source>
        <strain evidence="1">A17</strain>
        <strain evidence="2 3">cv. Jemalong A17</strain>
    </source>
</reference>
<proteinExistence type="predicted"/>
<dbReference type="PaxDb" id="3880-AET05015"/>
<dbReference type="Proteomes" id="UP000002051">
    <property type="component" value="Unassembled WGS sequence"/>
</dbReference>
<name>A0A072TFI0_MEDTR</name>
<organism evidence="1 3">
    <name type="scientific">Medicago truncatula</name>
    <name type="common">Barrel medic</name>
    <name type="synonym">Medicago tribuloides</name>
    <dbReference type="NCBI Taxonomy" id="3880"/>
    <lineage>
        <taxon>Eukaryota</taxon>
        <taxon>Viridiplantae</taxon>
        <taxon>Streptophyta</taxon>
        <taxon>Embryophyta</taxon>
        <taxon>Tracheophyta</taxon>
        <taxon>Spermatophyta</taxon>
        <taxon>Magnoliopsida</taxon>
        <taxon>eudicotyledons</taxon>
        <taxon>Gunneridae</taxon>
        <taxon>Pentapetalae</taxon>
        <taxon>rosids</taxon>
        <taxon>fabids</taxon>
        <taxon>Fabales</taxon>
        <taxon>Fabaceae</taxon>
        <taxon>Papilionoideae</taxon>
        <taxon>50 kb inversion clade</taxon>
        <taxon>NPAAA clade</taxon>
        <taxon>Hologalegina</taxon>
        <taxon>IRL clade</taxon>
        <taxon>Trifolieae</taxon>
        <taxon>Medicago</taxon>
    </lineage>
</organism>
<reference evidence="1 3" key="1">
    <citation type="journal article" date="2011" name="Nature">
        <title>The Medicago genome provides insight into the evolution of rhizobial symbioses.</title>
        <authorList>
            <person name="Young N.D."/>
            <person name="Debelle F."/>
            <person name="Oldroyd G.E."/>
            <person name="Geurts R."/>
            <person name="Cannon S.B."/>
            <person name="Udvardi M.K."/>
            <person name="Benedito V.A."/>
            <person name="Mayer K.F."/>
            <person name="Gouzy J."/>
            <person name="Schoof H."/>
            <person name="Van de Peer Y."/>
            <person name="Proost S."/>
            <person name="Cook D.R."/>
            <person name="Meyers B.C."/>
            <person name="Spannagl M."/>
            <person name="Cheung F."/>
            <person name="De Mita S."/>
            <person name="Krishnakumar V."/>
            <person name="Gundlach H."/>
            <person name="Zhou S."/>
            <person name="Mudge J."/>
            <person name="Bharti A.K."/>
            <person name="Murray J.D."/>
            <person name="Naoumkina M.A."/>
            <person name="Rosen B."/>
            <person name="Silverstein K.A."/>
            <person name="Tang H."/>
            <person name="Rombauts S."/>
            <person name="Zhao P.X."/>
            <person name="Zhou P."/>
            <person name="Barbe V."/>
            <person name="Bardou P."/>
            <person name="Bechner M."/>
            <person name="Bellec A."/>
            <person name="Berger A."/>
            <person name="Berges H."/>
            <person name="Bidwell S."/>
            <person name="Bisseling T."/>
            <person name="Choisne N."/>
            <person name="Couloux A."/>
            <person name="Denny R."/>
            <person name="Deshpande S."/>
            <person name="Dai X."/>
            <person name="Doyle J.J."/>
            <person name="Dudez A.M."/>
            <person name="Farmer A.D."/>
            <person name="Fouteau S."/>
            <person name="Franken C."/>
            <person name="Gibelin C."/>
            <person name="Gish J."/>
            <person name="Goldstein S."/>
            <person name="Gonzalez A.J."/>
            <person name="Green P.J."/>
            <person name="Hallab A."/>
            <person name="Hartog M."/>
            <person name="Hua A."/>
            <person name="Humphray S.J."/>
            <person name="Jeong D.H."/>
            <person name="Jing Y."/>
            <person name="Jocker A."/>
            <person name="Kenton S.M."/>
            <person name="Kim D.J."/>
            <person name="Klee K."/>
            <person name="Lai H."/>
            <person name="Lang C."/>
            <person name="Lin S."/>
            <person name="Macmil S.L."/>
            <person name="Magdelenat G."/>
            <person name="Matthews L."/>
            <person name="McCorrison J."/>
            <person name="Monaghan E.L."/>
            <person name="Mun J.H."/>
            <person name="Najar F.Z."/>
            <person name="Nicholson C."/>
            <person name="Noirot C."/>
            <person name="O'Bleness M."/>
            <person name="Paule C.R."/>
            <person name="Poulain J."/>
            <person name="Prion F."/>
            <person name="Qin B."/>
            <person name="Qu C."/>
            <person name="Retzel E.F."/>
            <person name="Riddle C."/>
            <person name="Sallet E."/>
            <person name="Samain S."/>
            <person name="Samson N."/>
            <person name="Sanders I."/>
            <person name="Saurat O."/>
            <person name="Scarpelli C."/>
            <person name="Schiex T."/>
            <person name="Segurens B."/>
            <person name="Severin A.J."/>
            <person name="Sherrier D.J."/>
            <person name="Shi R."/>
            <person name="Sims S."/>
            <person name="Singer S.R."/>
            <person name="Sinharoy S."/>
            <person name="Sterck L."/>
            <person name="Viollet A."/>
            <person name="Wang B.B."/>
            <person name="Wang K."/>
            <person name="Wang M."/>
            <person name="Wang X."/>
            <person name="Warfsmann J."/>
            <person name="Weissenbach J."/>
            <person name="White D.D."/>
            <person name="White J.D."/>
            <person name="Wiley G.B."/>
            <person name="Wincker P."/>
            <person name="Xing Y."/>
            <person name="Yang L."/>
            <person name="Yao Z."/>
            <person name="Ying F."/>
            <person name="Zhai J."/>
            <person name="Zhou L."/>
            <person name="Zuber A."/>
            <person name="Denarie J."/>
            <person name="Dixon R.A."/>
            <person name="May G.D."/>
            <person name="Schwartz D.C."/>
            <person name="Rogers J."/>
            <person name="Quetier F."/>
            <person name="Town C.D."/>
            <person name="Roe B.A."/>
        </authorList>
    </citation>
    <scope>NUCLEOTIDE SEQUENCE [LARGE SCALE GENOMIC DNA]</scope>
    <source>
        <strain evidence="1">A17</strain>
        <strain evidence="2 3">cv. Jemalong A17</strain>
    </source>
</reference>
<reference evidence="2" key="3">
    <citation type="submission" date="2015-06" db="UniProtKB">
        <authorList>
            <consortium name="EnsemblPlants"/>
        </authorList>
    </citation>
    <scope>IDENTIFICATION</scope>
    <source>
        <strain evidence="2">cv. Jemalong A17</strain>
    </source>
</reference>
<evidence type="ECO:0000313" key="3">
    <source>
        <dbReference type="Proteomes" id="UP000002051"/>
    </source>
</evidence>
<keyword evidence="3" id="KW-1185">Reference proteome</keyword>
<protein>
    <submittedName>
        <fullName evidence="1 2">Uncharacterized protein</fullName>
    </submittedName>
</protein>
<dbReference type="AlphaFoldDB" id="A0A072TFI0"/>
<evidence type="ECO:0000313" key="1">
    <source>
        <dbReference type="EMBL" id="KEH15961.1"/>
    </source>
</evidence>
<dbReference type="EMBL" id="KL403140">
    <property type="protein sequence ID" value="KEH15961.1"/>
    <property type="molecule type" value="Genomic_DNA"/>
</dbReference>